<accession>A0ABQ7CDC2</accession>
<evidence type="ECO:0000313" key="3">
    <source>
        <dbReference type="Proteomes" id="UP000266723"/>
    </source>
</evidence>
<sequence>MHSRRAFSDTNSLQDANYNGLLWALDSCHAHHLNRVILAIDDATLPNVILRTKVWSNFRCQYAEIMTRLKKLEWWRVMKEDRSTNTWALLIAQSVIKGGYYQSYVAKGAPLWLRDLFEGEEVVPCV</sequence>
<dbReference type="InterPro" id="IPR002156">
    <property type="entry name" value="RNaseH_domain"/>
</dbReference>
<evidence type="ECO:0000313" key="2">
    <source>
        <dbReference type="EMBL" id="KAF3549178.1"/>
    </source>
</evidence>
<name>A0ABQ7CDC2_BRACR</name>
<dbReference type="Proteomes" id="UP000266723">
    <property type="component" value="Unassembled WGS sequence"/>
</dbReference>
<protein>
    <recommendedName>
        <fullName evidence="1">RNase H type-1 domain-containing protein</fullName>
    </recommendedName>
</protein>
<reference evidence="2 3" key="1">
    <citation type="journal article" date="2020" name="BMC Genomics">
        <title>Intraspecific diversification of the crop wild relative Brassica cretica Lam. using demographic model selection.</title>
        <authorList>
            <person name="Kioukis A."/>
            <person name="Michalopoulou V.A."/>
            <person name="Briers L."/>
            <person name="Pirintsos S."/>
            <person name="Studholme D.J."/>
            <person name="Pavlidis P."/>
            <person name="Sarris P.F."/>
        </authorList>
    </citation>
    <scope>NUCLEOTIDE SEQUENCE [LARGE SCALE GENOMIC DNA]</scope>
    <source>
        <strain evidence="3">cv. PFS-1207/04</strain>
    </source>
</reference>
<feature type="domain" description="RNase H type-1" evidence="1">
    <location>
        <begin position="6"/>
        <end position="94"/>
    </location>
</feature>
<organism evidence="2 3">
    <name type="scientific">Brassica cretica</name>
    <name type="common">Mustard</name>
    <dbReference type="NCBI Taxonomy" id="69181"/>
    <lineage>
        <taxon>Eukaryota</taxon>
        <taxon>Viridiplantae</taxon>
        <taxon>Streptophyta</taxon>
        <taxon>Embryophyta</taxon>
        <taxon>Tracheophyta</taxon>
        <taxon>Spermatophyta</taxon>
        <taxon>Magnoliopsida</taxon>
        <taxon>eudicotyledons</taxon>
        <taxon>Gunneridae</taxon>
        <taxon>Pentapetalae</taxon>
        <taxon>rosids</taxon>
        <taxon>malvids</taxon>
        <taxon>Brassicales</taxon>
        <taxon>Brassicaceae</taxon>
        <taxon>Brassiceae</taxon>
        <taxon>Brassica</taxon>
    </lineage>
</organism>
<keyword evidence="3" id="KW-1185">Reference proteome</keyword>
<gene>
    <name evidence="2" type="ORF">DY000_02009845</name>
</gene>
<proteinExistence type="predicted"/>
<dbReference type="Pfam" id="PF13456">
    <property type="entry name" value="RVT_3"/>
    <property type="match status" value="1"/>
</dbReference>
<dbReference type="EMBL" id="QGKV02000832">
    <property type="protein sequence ID" value="KAF3549178.1"/>
    <property type="molecule type" value="Genomic_DNA"/>
</dbReference>
<comment type="caution">
    <text evidence="2">The sequence shown here is derived from an EMBL/GenBank/DDBJ whole genome shotgun (WGS) entry which is preliminary data.</text>
</comment>
<evidence type="ECO:0000259" key="1">
    <source>
        <dbReference type="Pfam" id="PF13456"/>
    </source>
</evidence>